<dbReference type="Gramene" id="GBG71638">
    <property type="protein sequence ID" value="GBG71638"/>
    <property type="gene ID" value="CBR_g9054"/>
</dbReference>
<dbReference type="Proteomes" id="UP000265515">
    <property type="component" value="Unassembled WGS sequence"/>
</dbReference>
<dbReference type="AlphaFoldDB" id="A0A388KNQ6"/>
<sequence length="278" mass="32206">MANDDGERGYVWERYALREELEKTEREVSFLHSFWVARGDSVTMRIWHRREVCETQVMQENRNARRWANSVVERLRDARARLMQCCDQLVVQAMRMRRELERWRTMWEDSRMQHDAAQQALRDAIQERDEASRERDDARKSLEADEIDLQVVREQADTAWLFFEDVVNVGSPPASEEHSLSFAFDDLSLTDKGKAPLYPQHTGGTAGPATTGKDGVVCPTCQEVSAHMSQMESEMVRLRMANELLQLPASFWEEADKELQNFVVPLTFLPPPARRSSS</sequence>
<feature type="region of interest" description="Disordered" evidence="1">
    <location>
        <begin position="119"/>
        <end position="139"/>
    </location>
</feature>
<evidence type="ECO:0000256" key="1">
    <source>
        <dbReference type="SAM" id="MobiDB-lite"/>
    </source>
</evidence>
<organism evidence="2 3">
    <name type="scientific">Chara braunii</name>
    <name type="common">Braun's stonewort</name>
    <dbReference type="NCBI Taxonomy" id="69332"/>
    <lineage>
        <taxon>Eukaryota</taxon>
        <taxon>Viridiplantae</taxon>
        <taxon>Streptophyta</taxon>
        <taxon>Charophyceae</taxon>
        <taxon>Charales</taxon>
        <taxon>Characeae</taxon>
        <taxon>Chara</taxon>
    </lineage>
</organism>
<dbReference type="EMBL" id="BFEA01000150">
    <property type="protein sequence ID" value="GBG71638.1"/>
    <property type="molecule type" value="Genomic_DNA"/>
</dbReference>
<evidence type="ECO:0000313" key="3">
    <source>
        <dbReference type="Proteomes" id="UP000265515"/>
    </source>
</evidence>
<accession>A0A388KNQ6</accession>
<name>A0A388KNQ6_CHABU</name>
<protein>
    <submittedName>
        <fullName evidence="2">Uncharacterized protein</fullName>
    </submittedName>
</protein>
<keyword evidence="3" id="KW-1185">Reference proteome</keyword>
<evidence type="ECO:0000313" key="2">
    <source>
        <dbReference type="EMBL" id="GBG71638.1"/>
    </source>
</evidence>
<proteinExistence type="predicted"/>
<feature type="compositionally biased region" description="Basic and acidic residues" evidence="1">
    <location>
        <begin position="124"/>
        <end position="139"/>
    </location>
</feature>
<comment type="caution">
    <text evidence="2">The sequence shown here is derived from an EMBL/GenBank/DDBJ whole genome shotgun (WGS) entry which is preliminary data.</text>
</comment>
<reference evidence="2 3" key="1">
    <citation type="journal article" date="2018" name="Cell">
        <title>The Chara Genome: Secondary Complexity and Implications for Plant Terrestrialization.</title>
        <authorList>
            <person name="Nishiyama T."/>
            <person name="Sakayama H."/>
            <person name="Vries J.D."/>
            <person name="Buschmann H."/>
            <person name="Saint-Marcoux D."/>
            <person name="Ullrich K.K."/>
            <person name="Haas F.B."/>
            <person name="Vanderstraeten L."/>
            <person name="Becker D."/>
            <person name="Lang D."/>
            <person name="Vosolsobe S."/>
            <person name="Rombauts S."/>
            <person name="Wilhelmsson P.K.I."/>
            <person name="Janitza P."/>
            <person name="Kern R."/>
            <person name="Heyl A."/>
            <person name="Rumpler F."/>
            <person name="Villalobos L.I.A.C."/>
            <person name="Clay J.M."/>
            <person name="Skokan R."/>
            <person name="Toyoda A."/>
            <person name="Suzuki Y."/>
            <person name="Kagoshima H."/>
            <person name="Schijlen E."/>
            <person name="Tajeshwar N."/>
            <person name="Catarino B."/>
            <person name="Hetherington A.J."/>
            <person name="Saltykova A."/>
            <person name="Bonnot C."/>
            <person name="Breuninger H."/>
            <person name="Symeonidi A."/>
            <person name="Radhakrishnan G.V."/>
            <person name="Van Nieuwerburgh F."/>
            <person name="Deforce D."/>
            <person name="Chang C."/>
            <person name="Karol K.G."/>
            <person name="Hedrich R."/>
            <person name="Ulvskov P."/>
            <person name="Glockner G."/>
            <person name="Delwiche C.F."/>
            <person name="Petrasek J."/>
            <person name="Van de Peer Y."/>
            <person name="Friml J."/>
            <person name="Beilby M."/>
            <person name="Dolan L."/>
            <person name="Kohara Y."/>
            <person name="Sugano S."/>
            <person name="Fujiyama A."/>
            <person name="Delaux P.-M."/>
            <person name="Quint M."/>
            <person name="TheiBen G."/>
            <person name="Hagemann M."/>
            <person name="Harholt J."/>
            <person name="Dunand C."/>
            <person name="Zachgo S."/>
            <person name="Langdale J."/>
            <person name="Maumus F."/>
            <person name="Straeten D.V.D."/>
            <person name="Gould S.B."/>
            <person name="Rensing S.A."/>
        </authorList>
    </citation>
    <scope>NUCLEOTIDE SEQUENCE [LARGE SCALE GENOMIC DNA]</scope>
    <source>
        <strain evidence="2 3">S276</strain>
    </source>
</reference>
<gene>
    <name evidence="2" type="ORF">CBR_g9054</name>
</gene>